<dbReference type="InterPro" id="IPR008927">
    <property type="entry name" value="6-PGluconate_DH-like_C_sf"/>
</dbReference>
<dbReference type="InterPro" id="IPR015815">
    <property type="entry name" value="HIBADH-related"/>
</dbReference>
<protein>
    <submittedName>
        <fullName evidence="6">3-hydroxyisobutyrate dehydrogenase</fullName>
    </submittedName>
</protein>
<dbReference type="OrthoDB" id="9786703at2"/>
<evidence type="ECO:0000313" key="7">
    <source>
        <dbReference type="Proteomes" id="UP000190961"/>
    </source>
</evidence>
<accession>A0A1T5MD30</accession>
<reference evidence="6 7" key="1">
    <citation type="submission" date="2017-02" db="EMBL/GenBank/DDBJ databases">
        <authorList>
            <person name="Peterson S.W."/>
        </authorList>
    </citation>
    <scope>NUCLEOTIDE SEQUENCE [LARGE SCALE GENOMIC DNA]</scope>
    <source>
        <strain evidence="6 7">DSM 25262</strain>
    </source>
</reference>
<evidence type="ECO:0000256" key="1">
    <source>
        <dbReference type="ARBA" id="ARBA00023002"/>
    </source>
</evidence>
<gene>
    <name evidence="6" type="ORF">SAMN05660236_4952</name>
</gene>
<dbReference type="GO" id="GO:0016491">
    <property type="term" value="F:oxidoreductase activity"/>
    <property type="evidence" value="ECO:0007669"/>
    <property type="project" value="UniProtKB-KW"/>
</dbReference>
<evidence type="ECO:0000259" key="5">
    <source>
        <dbReference type="Pfam" id="PF14833"/>
    </source>
</evidence>
<evidence type="ECO:0000256" key="3">
    <source>
        <dbReference type="PIRSR" id="PIRSR000103-1"/>
    </source>
</evidence>
<dbReference type="SUPFAM" id="SSF48179">
    <property type="entry name" value="6-phosphogluconate dehydrogenase C-terminal domain-like"/>
    <property type="match status" value="1"/>
</dbReference>
<dbReference type="Gene3D" id="1.10.1040.10">
    <property type="entry name" value="N-(1-d-carboxylethyl)-l-norvaline Dehydrogenase, domain 2"/>
    <property type="match status" value="1"/>
</dbReference>
<evidence type="ECO:0000259" key="4">
    <source>
        <dbReference type="Pfam" id="PF03446"/>
    </source>
</evidence>
<dbReference type="InterPro" id="IPR036291">
    <property type="entry name" value="NAD(P)-bd_dom_sf"/>
</dbReference>
<keyword evidence="2" id="KW-0520">NAD</keyword>
<organism evidence="6 7">
    <name type="scientific">Ohtaekwangia koreensis</name>
    <dbReference type="NCBI Taxonomy" id="688867"/>
    <lineage>
        <taxon>Bacteria</taxon>
        <taxon>Pseudomonadati</taxon>
        <taxon>Bacteroidota</taxon>
        <taxon>Cytophagia</taxon>
        <taxon>Cytophagales</taxon>
        <taxon>Fulvivirgaceae</taxon>
        <taxon>Ohtaekwangia</taxon>
    </lineage>
</organism>
<evidence type="ECO:0000313" key="6">
    <source>
        <dbReference type="EMBL" id="SKC85759.1"/>
    </source>
</evidence>
<dbReference type="STRING" id="688867.SAMN05660236_4952"/>
<dbReference type="GO" id="GO:0050661">
    <property type="term" value="F:NADP binding"/>
    <property type="evidence" value="ECO:0007669"/>
    <property type="project" value="InterPro"/>
</dbReference>
<dbReference type="PIRSF" id="PIRSF000103">
    <property type="entry name" value="HIBADH"/>
    <property type="match status" value="1"/>
</dbReference>
<dbReference type="PANTHER" id="PTHR43580:SF2">
    <property type="entry name" value="CYTOKINE-LIKE NUCLEAR FACTOR N-PAC"/>
    <property type="match status" value="1"/>
</dbReference>
<evidence type="ECO:0000256" key="2">
    <source>
        <dbReference type="ARBA" id="ARBA00023027"/>
    </source>
</evidence>
<dbReference type="AlphaFoldDB" id="A0A1T5MD30"/>
<dbReference type="InterPro" id="IPR013328">
    <property type="entry name" value="6PGD_dom2"/>
</dbReference>
<dbReference type="InterPro" id="IPR006115">
    <property type="entry name" value="6PGDH_NADP-bd"/>
</dbReference>
<name>A0A1T5MD30_9BACT</name>
<dbReference type="GO" id="GO:0051287">
    <property type="term" value="F:NAD binding"/>
    <property type="evidence" value="ECO:0007669"/>
    <property type="project" value="InterPro"/>
</dbReference>
<keyword evidence="7" id="KW-1185">Reference proteome</keyword>
<feature type="active site" evidence="3">
    <location>
        <position position="170"/>
    </location>
</feature>
<feature type="domain" description="3-hydroxyisobutyrate dehydrogenase-like NAD-binding" evidence="5">
    <location>
        <begin position="167"/>
        <end position="284"/>
    </location>
</feature>
<sequence>MSETIAFIGLGNMGTPIAKNLIASGYTVKLYNRSPEKVKGLVALGGHSASTIGEAVKSADIVITMLSDDHAVNAVSEEILPALKRGSIHLSMSTIKADTSKQLAEKHEARGAVYLASPVMGRPPAAEARQLFILLSGDAAAKEKVKPVLSAISQRTFDFGDAPYTSHTVKLMMNFMIFTIVELLSEVMLMAEKSGIDKNILLDTMLNTIYGAPVVKIYGPLIIKEEDNPNGFGTQLANKDLRLAQETASEVGAQLPLAEVVRTHFEAIIAAGGGKKDLPMLVSYLREQSEEVVK</sequence>
<feature type="domain" description="6-phosphogluconate dehydrogenase NADP-binding" evidence="4">
    <location>
        <begin position="4"/>
        <end position="157"/>
    </location>
</feature>
<keyword evidence="1" id="KW-0560">Oxidoreductase</keyword>
<dbReference type="Gene3D" id="3.40.50.720">
    <property type="entry name" value="NAD(P)-binding Rossmann-like Domain"/>
    <property type="match status" value="1"/>
</dbReference>
<dbReference type="InterPro" id="IPR051265">
    <property type="entry name" value="HIBADH-related_NP60_sf"/>
</dbReference>
<dbReference type="InterPro" id="IPR029154">
    <property type="entry name" value="HIBADH-like_NADP-bd"/>
</dbReference>
<dbReference type="Pfam" id="PF03446">
    <property type="entry name" value="NAD_binding_2"/>
    <property type="match status" value="1"/>
</dbReference>
<proteinExistence type="predicted"/>
<dbReference type="SUPFAM" id="SSF51735">
    <property type="entry name" value="NAD(P)-binding Rossmann-fold domains"/>
    <property type="match status" value="1"/>
</dbReference>
<dbReference type="Pfam" id="PF14833">
    <property type="entry name" value="NAD_binding_11"/>
    <property type="match status" value="1"/>
</dbReference>
<dbReference type="Proteomes" id="UP000190961">
    <property type="component" value="Unassembled WGS sequence"/>
</dbReference>
<dbReference type="EMBL" id="FUZU01000004">
    <property type="protein sequence ID" value="SKC85759.1"/>
    <property type="molecule type" value="Genomic_DNA"/>
</dbReference>
<dbReference type="PANTHER" id="PTHR43580">
    <property type="entry name" value="OXIDOREDUCTASE GLYR1-RELATED"/>
    <property type="match status" value="1"/>
</dbReference>